<gene>
    <name evidence="4" type="ORF">EKM59_11075</name>
</gene>
<evidence type="ECO:0000313" key="4">
    <source>
        <dbReference type="EMBL" id="RUQ80607.1"/>
    </source>
</evidence>
<evidence type="ECO:0000259" key="3">
    <source>
        <dbReference type="Pfam" id="PF00582"/>
    </source>
</evidence>
<dbReference type="Proteomes" id="UP000288012">
    <property type="component" value="Unassembled WGS sequence"/>
</dbReference>
<sequence length="142" mass="15495">MYKNILHPTDLSGSHFRMCAQAAEIAKCFHAKLYLLHVIEPPSSLQLAQGLGFAEFDQPVKDDAWMVMNVLGEALNIPASQQFVEVGSIKMHVLNKVNELGCDLIIIGSHTPNKLPSFLGSTAHAVVHHANCDVLTLRAEPA</sequence>
<dbReference type="InterPro" id="IPR006016">
    <property type="entry name" value="UspA"/>
</dbReference>
<protein>
    <recommendedName>
        <fullName evidence="2">Universal stress protein</fullName>
    </recommendedName>
</protein>
<comment type="similarity">
    <text evidence="1 2">Belongs to the universal stress protein A family.</text>
</comment>
<evidence type="ECO:0000313" key="5">
    <source>
        <dbReference type="Proteomes" id="UP000288012"/>
    </source>
</evidence>
<dbReference type="EMBL" id="RZGR01000046">
    <property type="protein sequence ID" value="RUQ80607.1"/>
    <property type="molecule type" value="Genomic_DNA"/>
</dbReference>
<dbReference type="AlphaFoldDB" id="A0A433JGJ1"/>
<dbReference type="CDD" id="cd00293">
    <property type="entry name" value="USP-like"/>
    <property type="match status" value="1"/>
</dbReference>
<keyword evidence="2" id="KW-0963">Cytoplasm</keyword>
<evidence type="ECO:0000256" key="1">
    <source>
        <dbReference type="ARBA" id="ARBA00008791"/>
    </source>
</evidence>
<name>A0A433JGJ1_9GAMM</name>
<dbReference type="Pfam" id="PF00582">
    <property type="entry name" value="Usp"/>
    <property type="match status" value="1"/>
</dbReference>
<comment type="subcellular location">
    <subcellularLocation>
        <location evidence="2">Cytoplasm</location>
    </subcellularLocation>
</comment>
<dbReference type="PIRSF" id="PIRSF006276">
    <property type="entry name" value="UspA"/>
    <property type="match status" value="1"/>
</dbReference>
<proteinExistence type="inferred from homology"/>
<organism evidence="4 5">
    <name type="scientific">Legionella septentrionalis</name>
    <dbReference type="NCBI Taxonomy" id="2498109"/>
    <lineage>
        <taxon>Bacteria</taxon>
        <taxon>Pseudomonadati</taxon>
        <taxon>Pseudomonadota</taxon>
        <taxon>Gammaproteobacteria</taxon>
        <taxon>Legionellales</taxon>
        <taxon>Legionellaceae</taxon>
        <taxon>Legionella</taxon>
    </lineage>
</organism>
<dbReference type="PANTHER" id="PTHR46268">
    <property type="entry name" value="STRESS RESPONSE PROTEIN NHAX"/>
    <property type="match status" value="1"/>
</dbReference>
<reference evidence="4 5" key="1">
    <citation type="submission" date="2018-12" db="EMBL/GenBank/DDBJ databases">
        <title>Legionella sp,whole genome shotgun sequence.</title>
        <authorList>
            <person name="Wu H."/>
        </authorList>
    </citation>
    <scope>NUCLEOTIDE SEQUENCE [LARGE SCALE GENOMIC DNA]</scope>
    <source>
        <strain evidence="5">km714</strain>
    </source>
</reference>
<dbReference type="GO" id="GO:0005737">
    <property type="term" value="C:cytoplasm"/>
    <property type="evidence" value="ECO:0007669"/>
    <property type="project" value="UniProtKB-SubCell"/>
</dbReference>
<dbReference type="Gene3D" id="3.40.50.620">
    <property type="entry name" value="HUPs"/>
    <property type="match status" value="1"/>
</dbReference>
<feature type="domain" description="UspA" evidence="3">
    <location>
        <begin position="1"/>
        <end position="138"/>
    </location>
</feature>
<dbReference type="InterPro" id="IPR006015">
    <property type="entry name" value="Universal_stress_UspA"/>
</dbReference>
<dbReference type="InterPro" id="IPR014729">
    <property type="entry name" value="Rossmann-like_a/b/a_fold"/>
</dbReference>
<dbReference type="SUPFAM" id="SSF52402">
    <property type="entry name" value="Adenine nucleotide alpha hydrolases-like"/>
    <property type="match status" value="1"/>
</dbReference>
<dbReference type="RefSeq" id="WP_126954329.1">
    <property type="nucleotide sequence ID" value="NZ_RZGR01000046.1"/>
</dbReference>
<evidence type="ECO:0000256" key="2">
    <source>
        <dbReference type="PIRNR" id="PIRNR006276"/>
    </source>
</evidence>
<dbReference type="PRINTS" id="PR01438">
    <property type="entry name" value="UNVRSLSTRESS"/>
</dbReference>
<dbReference type="PANTHER" id="PTHR46268:SF6">
    <property type="entry name" value="UNIVERSAL STRESS PROTEIN UP12"/>
    <property type="match status" value="1"/>
</dbReference>
<comment type="caution">
    <text evidence="4">The sequence shown here is derived from an EMBL/GenBank/DDBJ whole genome shotgun (WGS) entry which is preliminary data.</text>
</comment>
<accession>A0A433JGJ1</accession>
<keyword evidence="5" id="KW-1185">Reference proteome</keyword>